<name>A0A2P2PHN1_RHIMU</name>
<reference evidence="2" key="1">
    <citation type="submission" date="2018-02" db="EMBL/GenBank/DDBJ databases">
        <title>Rhizophora mucronata_Transcriptome.</title>
        <authorList>
            <person name="Meera S.P."/>
            <person name="Sreeshan A."/>
            <person name="Augustine A."/>
        </authorList>
    </citation>
    <scope>NUCLEOTIDE SEQUENCE</scope>
    <source>
        <tissue evidence="2">Leaf</tissue>
    </source>
</reference>
<evidence type="ECO:0000256" key="1">
    <source>
        <dbReference type="SAM" id="MobiDB-lite"/>
    </source>
</evidence>
<evidence type="ECO:0000313" key="2">
    <source>
        <dbReference type="EMBL" id="MBX54223.1"/>
    </source>
</evidence>
<protein>
    <submittedName>
        <fullName evidence="2">Uncharacterized protein</fullName>
    </submittedName>
</protein>
<dbReference type="AlphaFoldDB" id="A0A2P2PHN1"/>
<dbReference type="EMBL" id="GGEC01073739">
    <property type="protein sequence ID" value="MBX54223.1"/>
    <property type="molecule type" value="Transcribed_RNA"/>
</dbReference>
<organism evidence="2">
    <name type="scientific">Rhizophora mucronata</name>
    <name type="common">Asiatic mangrove</name>
    <dbReference type="NCBI Taxonomy" id="61149"/>
    <lineage>
        <taxon>Eukaryota</taxon>
        <taxon>Viridiplantae</taxon>
        <taxon>Streptophyta</taxon>
        <taxon>Embryophyta</taxon>
        <taxon>Tracheophyta</taxon>
        <taxon>Spermatophyta</taxon>
        <taxon>Magnoliopsida</taxon>
        <taxon>eudicotyledons</taxon>
        <taxon>Gunneridae</taxon>
        <taxon>Pentapetalae</taxon>
        <taxon>rosids</taxon>
        <taxon>fabids</taxon>
        <taxon>Malpighiales</taxon>
        <taxon>Rhizophoraceae</taxon>
        <taxon>Rhizophora</taxon>
    </lineage>
</organism>
<feature type="region of interest" description="Disordered" evidence="1">
    <location>
        <begin position="1"/>
        <end position="26"/>
    </location>
</feature>
<accession>A0A2P2PHN1</accession>
<proteinExistence type="predicted"/>
<sequence length="26" mass="3048">MNETKLRTPTSLLEKENRANILYTPD</sequence>